<gene>
    <name evidence="7" type="ORF">HMPREF1981_02423</name>
</gene>
<dbReference type="InterPro" id="IPR007627">
    <property type="entry name" value="RNA_pol_sigma70_r2"/>
</dbReference>
<dbReference type="GO" id="GO:0006352">
    <property type="term" value="P:DNA-templated transcription initiation"/>
    <property type="evidence" value="ECO:0007669"/>
    <property type="project" value="InterPro"/>
</dbReference>
<evidence type="ECO:0000256" key="3">
    <source>
        <dbReference type="ARBA" id="ARBA00023082"/>
    </source>
</evidence>
<keyword evidence="2" id="KW-0805">Transcription regulation</keyword>
<dbReference type="PANTHER" id="PTHR43133">
    <property type="entry name" value="RNA POLYMERASE ECF-TYPE SIGMA FACTO"/>
    <property type="match status" value="1"/>
</dbReference>
<feature type="domain" description="RNA polymerase sigma-70 region 2" evidence="5">
    <location>
        <begin position="16"/>
        <end position="83"/>
    </location>
</feature>
<evidence type="ECO:0000259" key="5">
    <source>
        <dbReference type="Pfam" id="PF04542"/>
    </source>
</evidence>
<dbReference type="Proteomes" id="UP000016496">
    <property type="component" value="Unassembled WGS sequence"/>
</dbReference>
<proteinExistence type="inferred from homology"/>
<evidence type="ECO:0000256" key="1">
    <source>
        <dbReference type="ARBA" id="ARBA00010641"/>
    </source>
</evidence>
<dbReference type="InterPro" id="IPR036388">
    <property type="entry name" value="WH-like_DNA-bd_sf"/>
</dbReference>
<evidence type="ECO:0000256" key="2">
    <source>
        <dbReference type="ARBA" id="ARBA00023015"/>
    </source>
</evidence>
<evidence type="ECO:0000256" key="4">
    <source>
        <dbReference type="ARBA" id="ARBA00023163"/>
    </source>
</evidence>
<comment type="caution">
    <text evidence="7">The sequence shown here is derived from an EMBL/GenBank/DDBJ whole genome shotgun (WGS) entry which is preliminary data.</text>
</comment>
<dbReference type="OrthoDB" id="1045557at2"/>
<keyword evidence="3" id="KW-0731">Sigma factor</keyword>
<dbReference type="CDD" id="cd06171">
    <property type="entry name" value="Sigma70_r4"/>
    <property type="match status" value="1"/>
</dbReference>
<dbReference type="GO" id="GO:0016987">
    <property type="term" value="F:sigma factor activity"/>
    <property type="evidence" value="ECO:0007669"/>
    <property type="project" value="UniProtKB-KW"/>
</dbReference>
<dbReference type="GO" id="GO:0003677">
    <property type="term" value="F:DNA binding"/>
    <property type="evidence" value="ECO:0007669"/>
    <property type="project" value="InterPro"/>
</dbReference>
<feature type="domain" description="RNA polymerase sigma factor 70 region 4 type 2" evidence="6">
    <location>
        <begin position="122"/>
        <end position="169"/>
    </location>
</feature>
<keyword evidence="4" id="KW-0804">Transcription</keyword>
<dbReference type="NCBIfam" id="TIGR02937">
    <property type="entry name" value="sigma70-ECF"/>
    <property type="match status" value="1"/>
</dbReference>
<dbReference type="InterPro" id="IPR039425">
    <property type="entry name" value="RNA_pol_sigma-70-like"/>
</dbReference>
<dbReference type="InterPro" id="IPR013325">
    <property type="entry name" value="RNA_pol_sigma_r2"/>
</dbReference>
<dbReference type="AlphaFoldDB" id="U2CIR7"/>
<dbReference type="HOGENOM" id="CLU_047691_4_0_10"/>
<dbReference type="NCBIfam" id="TIGR02985">
    <property type="entry name" value="Sig70_bacteroi1"/>
    <property type="match status" value="1"/>
</dbReference>
<evidence type="ECO:0000259" key="6">
    <source>
        <dbReference type="Pfam" id="PF08281"/>
    </source>
</evidence>
<evidence type="ECO:0000313" key="8">
    <source>
        <dbReference type="Proteomes" id="UP000016496"/>
    </source>
</evidence>
<organism evidence="7 8">
    <name type="scientific">Bacteroides pyogenes F0041</name>
    <dbReference type="NCBI Taxonomy" id="1321819"/>
    <lineage>
        <taxon>Bacteria</taxon>
        <taxon>Pseudomonadati</taxon>
        <taxon>Bacteroidota</taxon>
        <taxon>Bacteroidia</taxon>
        <taxon>Bacteroidales</taxon>
        <taxon>Bacteroidaceae</taxon>
        <taxon>Bacteroides</taxon>
    </lineage>
</organism>
<accession>U2CIR7</accession>
<dbReference type="Pfam" id="PF08281">
    <property type="entry name" value="Sigma70_r4_2"/>
    <property type="match status" value="1"/>
</dbReference>
<dbReference type="InterPro" id="IPR014284">
    <property type="entry name" value="RNA_pol_sigma-70_dom"/>
</dbReference>
<dbReference type="InterPro" id="IPR013249">
    <property type="entry name" value="RNA_pol_sigma70_r4_t2"/>
</dbReference>
<dbReference type="Gene3D" id="1.10.10.10">
    <property type="entry name" value="Winged helix-like DNA-binding domain superfamily/Winged helix DNA-binding domain"/>
    <property type="match status" value="1"/>
</dbReference>
<comment type="similarity">
    <text evidence="1">Belongs to the sigma-70 factor family. ECF subfamily.</text>
</comment>
<dbReference type="SUPFAM" id="SSF88946">
    <property type="entry name" value="Sigma2 domain of RNA polymerase sigma factors"/>
    <property type="match status" value="1"/>
</dbReference>
<dbReference type="PANTHER" id="PTHR43133:SF46">
    <property type="entry name" value="RNA POLYMERASE SIGMA-70 FACTOR ECF SUBFAMILY"/>
    <property type="match status" value="1"/>
</dbReference>
<name>U2CIR7_9BACE</name>
<dbReference type="PATRIC" id="fig|1321819.3.peg.2234"/>
<dbReference type="Gene3D" id="1.10.1740.10">
    <property type="match status" value="1"/>
</dbReference>
<reference evidence="7 8" key="1">
    <citation type="submission" date="2013-08" db="EMBL/GenBank/DDBJ databases">
        <authorList>
            <person name="Weinstock G."/>
            <person name="Sodergren E."/>
            <person name="Wylie T."/>
            <person name="Fulton L."/>
            <person name="Fulton R."/>
            <person name="Fronick C."/>
            <person name="O'Laughlin M."/>
            <person name="Godfrey J."/>
            <person name="Miner T."/>
            <person name="Herter B."/>
            <person name="Appelbaum E."/>
            <person name="Cordes M."/>
            <person name="Lek S."/>
            <person name="Wollam A."/>
            <person name="Pepin K.H."/>
            <person name="Palsikar V.B."/>
            <person name="Mitreva M."/>
            <person name="Wilson R.K."/>
        </authorList>
    </citation>
    <scope>NUCLEOTIDE SEQUENCE [LARGE SCALE GENOMIC DNA]</scope>
    <source>
        <strain evidence="7 8">F0041</strain>
    </source>
</reference>
<evidence type="ECO:0000313" key="7">
    <source>
        <dbReference type="EMBL" id="ERI84435.1"/>
    </source>
</evidence>
<dbReference type="RefSeq" id="WP_021645967.1">
    <property type="nucleotide sequence ID" value="NZ_KE993128.1"/>
</dbReference>
<dbReference type="InterPro" id="IPR013324">
    <property type="entry name" value="RNA_pol_sigma_r3/r4-like"/>
</dbReference>
<dbReference type="SUPFAM" id="SSF88659">
    <property type="entry name" value="Sigma3 and sigma4 domains of RNA polymerase sigma factors"/>
    <property type="match status" value="1"/>
</dbReference>
<protein>
    <submittedName>
        <fullName evidence="7">RNA polymerase sigma-70 factor</fullName>
    </submittedName>
</protein>
<dbReference type="EMBL" id="AWSV01000128">
    <property type="protein sequence ID" value="ERI84435.1"/>
    <property type="molecule type" value="Genomic_DNA"/>
</dbReference>
<dbReference type="Pfam" id="PF04542">
    <property type="entry name" value="Sigma70_r2"/>
    <property type="match status" value="1"/>
</dbReference>
<sequence>MNSPENPTDIISFNRLFAENHARFVRFASTYVDDRMAAEDIVMEAMMYYWENRFRLELGLNSSAYIFTAIKNKCLNYLRDKQHRQQVSEQLMEHASWKLSLQLATLEACDPEELFSDEIQQLVNETLERLPETTRRIFVMSRFEEKSYREIAAQMNMSVKGVEYHISKATSALKHALKDFLPILLWLLKIYP</sequence>
<dbReference type="InterPro" id="IPR014327">
    <property type="entry name" value="RNA_pol_sigma70_bacteroid"/>
</dbReference>